<dbReference type="InterPro" id="IPR002347">
    <property type="entry name" value="SDR_fam"/>
</dbReference>
<dbReference type="PRINTS" id="PR00080">
    <property type="entry name" value="SDRFAMILY"/>
</dbReference>
<dbReference type="AlphaFoldDB" id="A0A138ZXU1"/>
<dbReference type="Pfam" id="PF13561">
    <property type="entry name" value="adh_short_C2"/>
    <property type="match status" value="1"/>
</dbReference>
<dbReference type="GO" id="GO:0016616">
    <property type="term" value="F:oxidoreductase activity, acting on the CH-OH group of donors, NAD or NADP as acceptor"/>
    <property type="evidence" value="ECO:0007669"/>
    <property type="project" value="TreeGrafter"/>
</dbReference>
<dbReference type="PRINTS" id="PR00081">
    <property type="entry name" value="GDHRDH"/>
</dbReference>
<dbReference type="OMA" id="ARIHNIA"/>
<evidence type="ECO:0000256" key="1">
    <source>
        <dbReference type="ARBA" id="ARBA00006484"/>
    </source>
</evidence>
<dbReference type="FunFam" id="3.40.50.720:FF:000084">
    <property type="entry name" value="Short-chain dehydrogenase reductase"/>
    <property type="match status" value="1"/>
</dbReference>
<keyword evidence="2" id="KW-0560">Oxidoreductase</keyword>
<evidence type="ECO:0000313" key="3">
    <source>
        <dbReference type="EMBL" id="KXS09330.1"/>
    </source>
</evidence>
<evidence type="ECO:0000256" key="2">
    <source>
        <dbReference type="ARBA" id="ARBA00023002"/>
    </source>
</evidence>
<dbReference type="Proteomes" id="UP000070544">
    <property type="component" value="Unassembled WGS sequence"/>
</dbReference>
<dbReference type="InterPro" id="IPR036291">
    <property type="entry name" value="NAD(P)-bd_dom_sf"/>
</dbReference>
<keyword evidence="4" id="KW-1185">Reference proteome</keyword>
<sequence>MPTTDTRISTNSTIMTQGRRLVNKSTGQGRICFISGAAQGIGAAAARAFAKEGGRVVISDLADKTKLGEAVVAELQKLGSTESFFLTLDVTKEDQWVAAYEEIEKRFGTGIDVLVNNAGVFFEEGKLEDLSLDRFKFVQGVNVEGVFLGTKHGIKNMRKNNATESKSIINLSSVAGLIGTAGYPAYHTSKGAVRLFTKSSAMYCAAEKLNIRVNSVHPGLINTPLWTDGLGGKPSVDAYGGKEGIDQTFAAATPLGRGGTAEDVASSLLYLATEESSFMTGSELVVDGGFVAQ</sequence>
<comment type="similarity">
    <text evidence="1">Belongs to the short-chain dehydrogenases/reductases (SDR) family.</text>
</comment>
<name>A0A138ZXU1_GONPJ</name>
<dbReference type="PANTHER" id="PTHR42760">
    <property type="entry name" value="SHORT-CHAIN DEHYDROGENASES/REDUCTASES FAMILY MEMBER"/>
    <property type="match status" value="1"/>
</dbReference>
<evidence type="ECO:0000313" key="4">
    <source>
        <dbReference type="Proteomes" id="UP000070544"/>
    </source>
</evidence>
<dbReference type="STRING" id="1344416.A0A138ZXU1"/>
<dbReference type="PANTHER" id="PTHR42760:SF133">
    <property type="entry name" value="3-OXOACYL-[ACYL-CARRIER-PROTEIN] REDUCTASE"/>
    <property type="match status" value="1"/>
</dbReference>
<protein>
    <submittedName>
        <fullName evidence="3">NAD(P)-binding protein</fullName>
    </submittedName>
</protein>
<dbReference type="Gene3D" id="3.40.50.720">
    <property type="entry name" value="NAD(P)-binding Rossmann-like Domain"/>
    <property type="match status" value="1"/>
</dbReference>
<reference evidence="3 4" key="1">
    <citation type="journal article" date="2015" name="Genome Biol. Evol.">
        <title>Phylogenomic analyses indicate that early fungi evolved digesting cell walls of algal ancestors of land plants.</title>
        <authorList>
            <person name="Chang Y."/>
            <person name="Wang S."/>
            <person name="Sekimoto S."/>
            <person name="Aerts A.L."/>
            <person name="Choi C."/>
            <person name="Clum A."/>
            <person name="LaButti K.M."/>
            <person name="Lindquist E.A."/>
            <person name="Yee Ngan C."/>
            <person name="Ohm R.A."/>
            <person name="Salamov A.A."/>
            <person name="Grigoriev I.V."/>
            <person name="Spatafora J.W."/>
            <person name="Berbee M.L."/>
        </authorList>
    </citation>
    <scope>NUCLEOTIDE SEQUENCE [LARGE SCALE GENOMIC DNA]</scope>
    <source>
        <strain evidence="3 4">JEL478</strain>
    </source>
</reference>
<organism evidence="3 4">
    <name type="scientific">Gonapodya prolifera (strain JEL478)</name>
    <name type="common">Monoblepharis prolifera</name>
    <dbReference type="NCBI Taxonomy" id="1344416"/>
    <lineage>
        <taxon>Eukaryota</taxon>
        <taxon>Fungi</taxon>
        <taxon>Fungi incertae sedis</taxon>
        <taxon>Chytridiomycota</taxon>
        <taxon>Chytridiomycota incertae sedis</taxon>
        <taxon>Monoblepharidomycetes</taxon>
        <taxon>Monoblepharidales</taxon>
        <taxon>Gonapodyaceae</taxon>
        <taxon>Gonapodya</taxon>
    </lineage>
</organism>
<dbReference type="SUPFAM" id="SSF51735">
    <property type="entry name" value="NAD(P)-binding Rossmann-fold domains"/>
    <property type="match status" value="1"/>
</dbReference>
<proteinExistence type="inferred from homology"/>
<dbReference type="EMBL" id="KQ965870">
    <property type="protein sequence ID" value="KXS09330.1"/>
    <property type="molecule type" value="Genomic_DNA"/>
</dbReference>
<dbReference type="OrthoDB" id="417891at2759"/>
<accession>A0A138ZXU1</accession>
<gene>
    <name evidence="3" type="ORF">M427DRAFT_75611</name>
</gene>